<keyword evidence="4" id="KW-1185">Reference proteome</keyword>
<dbReference type="Pfam" id="PF07841">
    <property type="entry name" value="DM4_12"/>
    <property type="match status" value="1"/>
</dbReference>
<dbReference type="InterPro" id="IPR006631">
    <property type="entry name" value="DM4_12"/>
</dbReference>
<evidence type="ECO:0000313" key="3">
    <source>
        <dbReference type="EMBL" id="KAI9553905.1"/>
    </source>
</evidence>
<name>A0AAD5PSU7_9CRUS</name>
<protein>
    <submittedName>
        <fullName evidence="3">Uncharacterized protein</fullName>
    </submittedName>
</protein>
<dbReference type="AlphaFoldDB" id="A0AAD5PSU7"/>
<evidence type="ECO:0000313" key="4">
    <source>
        <dbReference type="Proteomes" id="UP000820818"/>
    </source>
</evidence>
<keyword evidence="1" id="KW-0812">Transmembrane</keyword>
<sequence length="224" mass="24625">MIRGERSALVTVALLLIGLSAIVNETGAENLFSTSLDDGNLEEEARYGVISLTGATSNTTLNLSGIVLLGMSLSAAVSIWAYTHNLFSAHQTSSGHPNHLFKKLFKRSTSDEGAASLAIALNNMHRRFERAEIYETACRQRIICEIGAEKKSDFPENSFAYSVNSYFGSVNGNKMLMESFENHKRAKTYLMAWNEGKGGKMCKAIYDQCSMTNDSINKLIQSSE</sequence>
<evidence type="ECO:0000256" key="1">
    <source>
        <dbReference type="SAM" id="Phobius"/>
    </source>
</evidence>
<feature type="chain" id="PRO_5042035989" evidence="2">
    <location>
        <begin position="29"/>
        <end position="224"/>
    </location>
</feature>
<keyword evidence="1" id="KW-0472">Membrane</keyword>
<proteinExistence type="predicted"/>
<reference evidence="3 4" key="1">
    <citation type="submission" date="2022-05" db="EMBL/GenBank/DDBJ databases">
        <title>A multi-omics perspective on studying reproductive biology in Daphnia sinensis.</title>
        <authorList>
            <person name="Jia J."/>
        </authorList>
    </citation>
    <scope>NUCLEOTIDE SEQUENCE [LARGE SCALE GENOMIC DNA]</scope>
    <source>
        <strain evidence="3 4">WSL</strain>
    </source>
</reference>
<evidence type="ECO:0000256" key="2">
    <source>
        <dbReference type="SAM" id="SignalP"/>
    </source>
</evidence>
<organism evidence="3 4">
    <name type="scientific">Daphnia sinensis</name>
    <dbReference type="NCBI Taxonomy" id="1820382"/>
    <lineage>
        <taxon>Eukaryota</taxon>
        <taxon>Metazoa</taxon>
        <taxon>Ecdysozoa</taxon>
        <taxon>Arthropoda</taxon>
        <taxon>Crustacea</taxon>
        <taxon>Branchiopoda</taxon>
        <taxon>Diplostraca</taxon>
        <taxon>Cladocera</taxon>
        <taxon>Anomopoda</taxon>
        <taxon>Daphniidae</taxon>
        <taxon>Daphnia</taxon>
        <taxon>Daphnia similis group</taxon>
    </lineage>
</organism>
<keyword evidence="2" id="KW-0732">Signal</keyword>
<dbReference type="Proteomes" id="UP000820818">
    <property type="component" value="Linkage Group LG8"/>
</dbReference>
<comment type="caution">
    <text evidence="3">The sequence shown here is derived from an EMBL/GenBank/DDBJ whole genome shotgun (WGS) entry which is preliminary data.</text>
</comment>
<dbReference type="EMBL" id="WJBH02000008">
    <property type="protein sequence ID" value="KAI9553905.1"/>
    <property type="molecule type" value="Genomic_DNA"/>
</dbReference>
<keyword evidence="1" id="KW-1133">Transmembrane helix</keyword>
<feature type="signal peptide" evidence="2">
    <location>
        <begin position="1"/>
        <end position="28"/>
    </location>
</feature>
<gene>
    <name evidence="3" type="ORF">GHT06_019175</name>
</gene>
<accession>A0AAD5PSU7</accession>
<feature type="transmembrane region" description="Helical" evidence="1">
    <location>
        <begin position="61"/>
        <end position="82"/>
    </location>
</feature>